<dbReference type="PATRIC" id="fig|35818.11.peg.1121"/>
<dbReference type="RefSeq" id="WP_054197914.1">
    <property type="nucleotide sequence ID" value="NZ_JNOC01000031.1"/>
</dbReference>
<reference evidence="3 5" key="2">
    <citation type="submission" date="2018-06" db="EMBL/GenBank/DDBJ databases">
        <authorList>
            <consortium name="Pathogen Informatics"/>
            <person name="Doyle S."/>
        </authorList>
    </citation>
    <scope>NUCLEOTIDE SEQUENCE [LARGE SCALE GENOMIC DNA]</scope>
    <source>
        <strain evidence="3 5">NCTC13156</strain>
    </source>
</reference>
<dbReference type="EMBL" id="JNOC01000031">
    <property type="protein sequence ID" value="KPH55829.1"/>
    <property type="molecule type" value="Genomic_DNA"/>
</dbReference>
<feature type="transmembrane region" description="Helical" evidence="1">
    <location>
        <begin position="35"/>
        <end position="53"/>
    </location>
</feature>
<dbReference type="AlphaFoldDB" id="A0A0N0LU07"/>
<protein>
    <submittedName>
        <fullName evidence="2">Uncharacterized protein</fullName>
    </submittedName>
</protein>
<accession>A0A0N0LU07</accession>
<organism evidence="2 4">
    <name type="scientific">Helicobacter pullorum</name>
    <dbReference type="NCBI Taxonomy" id="35818"/>
    <lineage>
        <taxon>Bacteria</taxon>
        <taxon>Pseudomonadati</taxon>
        <taxon>Campylobacterota</taxon>
        <taxon>Epsilonproteobacteria</taxon>
        <taxon>Campylobacterales</taxon>
        <taxon>Helicobacteraceae</taxon>
        <taxon>Helicobacter</taxon>
    </lineage>
</organism>
<keyword evidence="1" id="KW-1133">Transmembrane helix</keyword>
<proteinExistence type="predicted"/>
<reference evidence="2 4" key="1">
    <citation type="submission" date="2014-06" db="EMBL/GenBank/DDBJ databases">
        <title>Helicobacter pullorum isolates in fresh chicken meat - phenotypic and genotypic features.</title>
        <authorList>
            <person name="Borges V."/>
            <person name="Santos A."/>
            <person name="Correia C.B."/>
            <person name="Saraiva M."/>
            <person name="Menard A."/>
            <person name="Vieira L."/>
            <person name="Sampaio D.A."/>
            <person name="Gomes J.P."/>
            <person name="Oleastro M."/>
        </authorList>
    </citation>
    <scope>NUCLEOTIDE SEQUENCE [LARGE SCALE GENOMIC DNA]</scope>
    <source>
        <strain evidence="2 4">229334/12</strain>
    </source>
</reference>
<gene>
    <name evidence="2" type="ORF">HPU229334_05695</name>
    <name evidence="3" type="ORF">NCTC13156_00126</name>
</gene>
<evidence type="ECO:0000313" key="5">
    <source>
        <dbReference type="Proteomes" id="UP000255269"/>
    </source>
</evidence>
<name>A0A0N0LU07_9HELI</name>
<feature type="transmembrane region" description="Helical" evidence="1">
    <location>
        <begin position="6"/>
        <end position="23"/>
    </location>
</feature>
<dbReference type="Proteomes" id="UP000037997">
    <property type="component" value="Unassembled WGS sequence"/>
</dbReference>
<sequence length="121" mass="13685">MVHYWLIVIAAVLVLFFVVQLLAQYQIIHKKSKIFLGIVLLLIAVGIGIFTAMQDKQDVKMTNLAQLFLQGKELICIVGIEKLEVSKETFNFISGTLTLVGREDSPYFRKTIPLKACDIKE</sequence>
<evidence type="ECO:0000313" key="4">
    <source>
        <dbReference type="Proteomes" id="UP000037997"/>
    </source>
</evidence>
<evidence type="ECO:0000313" key="3">
    <source>
        <dbReference type="EMBL" id="STQ87316.1"/>
    </source>
</evidence>
<dbReference type="EMBL" id="UGJF01000001">
    <property type="protein sequence ID" value="STQ87316.1"/>
    <property type="molecule type" value="Genomic_DNA"/>
</dbReference>
<evidence type="ECO:0000256" key="1">
    <source>
        <dbReference type="SAM" id="Phobius"/>
    </source>
</evidence>
<evidence type="ECO:0000313" key="2">
    <source>
        <dbReference type="EMBL" id="KPH55829.1"/>
    </source>
</evidence>
<keyword evidence="1" id="KW-0812">Transmembrane</keyword>
<dbReference type="Proteomes" id="UP000255269">
    <property type="component" value="Unassembled WGS sequence"/>
</dbReference>
<dbReference type="STRING" id="35818.HPU229336_01185"/>
<keyword evidence="1" id="KW-0472">Membrane</keyword>